<organism evidence="1 2">
    <name type="scientific">Clostridium innocuum</name>
    <dbReference type="NCBI Taxonomy" id="1522"/>
    <lineage>
        <taxon>Bacteria</taxon>
        <taxon>Bacillati</taxon>
        <taxon>Bacillota</taxon>
        <taxon>Clostridia</taxon>
        <taxon>Eubacteriales</taxon>
        <taxon>Clostridiaceae</taxon>
        <taxon>Clostridium</taxon>
    </lineage>
</organism>
<dbReference type="RefSeq" id="WP_044903591.1">
    <property type="nucleotide sequence ID" value="NZ_JQIF01000008.1"/>
</dbReference>
<reference evidence="1 2" key="1">
    <citation type="submission" date="2014-08" db="EMBL/GenBank/DDBJ databases">
        <title>Clostridium innocuum, an unnegligible vancomycin-resistant pathogen causing extra-intestinal infections.</title>
        <authorList>
            <person name="Feng Y."/>
            <person name="Chiu C.-H."/>
        </authorList>
    </citation>
    <scope>NUCLEOTIDE SEQUENCE [LARGE SCALE GENOMIC DNA]</scope>
    <source>
        <strain evidence="1 2">AN88</strain>
    </source>
</reference>
<gene>
    <name evidence="1" type="ORF">CIAN88_01555</name>
</gene>
<evidence type="ECO:0000313" key="2">
    <source>
        <dbReference type="Proteomes" id="UP000030008"/>
    </source>
</evidence>
<dbReference type="EMBL" id="JQIF01000008">
    <property type="protein sequence ID" value="KGJ54799.1"/>
    <property type="molecule type" value="Genomic_DNA"/>
</dbReference>
<dbReference type="AlphaFoldDB" id="A0A099I9V6"/>
<dbReference type="Proteomes" id="UP000030008">
    <property type="component" value="Unassembled WGS sequence"/>
</dbReference>
<name>A0A099I9V6_CLOIN</name>
<sequence>MKVEKLDTHTYKELFADALKEWKQQTKQEEIYPSDVSYTLLEMQAMLVDMLNYYSEQVQESHKKKYELLQQEPLPETRCRSLPFRMQPDHPVDLQKGTPFSIALGEDYLTLEAEHAYHLVPNEICSIYVQNGYHSEQITELLRSLEGTYTLPLSEDACMLYLRLKNPLPRDAVSSFYICVENSCEQVYGLEWPKLADMQVDYFSIHGWQNACDVQDDTHALLNSGELRFRPGKDMAETTCFEENGFWLRLRIKETCYDHPIGLQAVWMNVILLQAVSTLAKTWTLSSLEETELRIAEDIAKENYILQIQKPDGRWVQHPCHRVQTRTASHFYWEKLPSDAISARLVAQREKLKELVSTFTINGISSQRIDIAPASTYRLAFQVAQGIWQDGVVIDRYEKANGAMGCYRDETGIIMGNGRDFQLPKAMENGLFFTAFELLSKPVTLHRETVRIYHPHMNGCNALSASLYEQAMIYGGIFFHKEKLKEFLLQYPLLSLMEVRIQSMPEKWMLYILDSCDHACHMPSYQTYVQHLVEQHLPFTDDVSVQDIKLKRTVIQLQAANSVSWQIQKQAEALCKTYMKRCQQEEVDAAADELRQELRDQCSLDCIRCCFQTDKESEVLRYEAAVSYVLADVVITHCL</sequence>
<comment type="caution">
    <text evidence="1">The sequence shown here is derived from an EMBL/GenBank/DDBJ whole genome shotgun (WGS) entry which is preliminary data.</text>
</comment>
<accession>A0A099I9V6</accession>
<protein>
    <submittedName>
        <fullName evidence="1">Uncharacterized protein</fullName>
    </submittedName>
</protein>
<evidence type="ECO:0000313" key="1">
    <source>
        <dbReference type="EMBL" id="KGJ54799.1"/>
    </source>
</evidence>
<proteinExistence type="predicted"/>